<protein>
    <recommendedName>
        <fullName evidence="4">VWA domain-containing protein</fullName>
    </recommendedName>
</protein>
<keyword evidence="3" id="KW-1185">Reference proteome</keyword>
<dbReference type="AlphaFoldDB" id="A0A1L3JDD0"/>
<evidence type="ECO:0008006" key="4">
    <source>
        <dbReference type="Google" id="ProtNLM"/>
    </source>
</evidence>
<evidence type="ECO:0000313" key="2">
    <source>
        <dbReference type="EMBL" id="APG63134.1"/>
    </source>
</evidence>
<evidence type="ECO:0000313" key="3">
    <source>
        <dbReference type="Proteomes" id="UP000242561"/>
    </source>
</evidence>
<gene>
    <name evidence="2" type="ORF">LPB140_10435</name>
</gene>
<proteinExistence type="predicted"/>
<dbReference type="Proteomes" id="UP000242561">
    <property type="component" value="Chromosome"/>
</dbReference>
<name>A0A1L3JDD0_9SPHN</name>
<dbReference type="PROSITE" id="PS51257">
    <property type="entry name" value="PROKAR_LIPOPROTEIN"/>
    <property type="match status" value="1"/>
</dbReference>
<organism evidence="2 3">
    <name type="scientific">Sphingorhabdus lutea</name>
    <dbReference type="NCBI Taxonomy" id="1913578"/>
    <lineage>
        <taxon>Bacteria</taxon>
        <taxon>Pseudomonadati</taxon>
        <taxon>Pseudomonadota</taxon>
        <taxon>Alphaproteobacteria</taxon>
        <taxon>Sphingomonadales</taxon>
        <taxon>Sphingomonadaceae</taxon>
        <taxon>Sphingorhabdus</taxon>
    </lineage>
</organism>
<feature type="chain" id="PRO_5012927766" description="VWA domain-containing protein" evidence="1">
    <location>
        <begin position="25"/>
        <end position="279"/>
    </location>
</feature>
<reference evidence="2 3" key="1">
    <citation type="submission" date="2016-11" db="EMBL/GenBank/DDBJ databases">
        <title>Sphingorhabdus sp. LPB0140, isolated from marine environment.</title>
        <authorList>
            <person name="Kim E."/>
            <person name="Yi H."/>
        </authorList>
    </citation>
    <scope>NUCLEOTIDE SEQUENCE [LARGE SCALE GENOMIC DNA]</scope>
    <source>
        <strain evidence="2 3">LPB0140</strain>
    </source>
</reference>
<dbReference type="RefSeq" id="WP_072559785.1">
    <property type="nucleotide sequence ID" value="NZ_CP018154.1"/>
</dbReference>
<dbReference type="SUPFAM" id="SSF53300">
    <property type="entry name" value="vWA-like"/>
    <property type="match status" value="1"/>
</dbReference>
<dbReference type="InterPro" id="IPR036465">
    <property type="entry name" value="vWFA_dom_sf"/>
</dbReference>
<keyword evidence="1" id="KW-0732">Signal</keyword>
<dbReference type="KEGG" id="sphl:LPB140_10435"/>
<dbReference type="STRING" id="1913578.LPB140_10435"/>
<dbReference type="EMBL" id="CP018154">
    <property type="protein sequence ID" value="APG63134.1"/>
    <property type="molecule type" value="Genomic_DNA"/>
</dbReference>
<accession>A0A1L3JDD0</accession>
<sequence>MKRFRLLCAAIILILAGCSDNSVLGNLDDKAPRTVISVIVDTSGSWLGTFDEDVPLEEMLETVGLGLNDAVASTIQPVEIRYYVITRASFGEHTRCIVTYTSSLRADTEERRIGKDGNLIPPRVITKPAFLKRYLSKDCPDMLISQIDHRANGTDIEGALYLAQSQMTGNADAQKLIIVVSDLIEASRASKPDWQKAGVDNVPLLLVMRPASEDAMQPARFQDRQQYWMEKTSSWGFCPFSRIESTPTWQSMSVWVRHGLSLNNVANQCGDKFQERNGL</sequence>
<feature type="signal peptide" evidence="1">
    <location>
        <begin position="1"/>
        <end position="24"/>
    </location>
</feature>
<evidence type="ECO:0000256" key="1">
    <source>
        <dbReference type="SAM" id="SignalP"/>
    </source>
</evidence>